<protein>
    <recommendedName>
        <fullName evidence="3">BTB domain-containing protein</fullName>
    </recommendedName>
</protein>
<evidence type="ECO:0000313" key="1">
    <source>
        <dbReference type="EMBL" id="KAF4968760.1"/>
    </source>
</evidence>
<organism evidence="1 2">
    <name type="scientific">Fusarium sarcochroum</name>
    <dbReference type="NCBI Taxonomy" id="1208366"/>
    <lineage>
        <taxon>Eukaryota</taxon>
        <taxon>Fungi</taxon>
        <taxon>Dikarya</taxon>
        <taxon>Ascomycota</taxon>
        <taxon>Pezizomycotina</taxon>
        <taxon>Sordariomycetes</taxon>
        <taxon>Hypocreomycetidae</taxon>
        <taxon>Hypocreales</taxon>
        <taxon>Nectriaceae</taxon>
        <taxon>Fusarium</taxon>
        <taxon>Fusarium lateritium species complex</taxon>
    </lineage>
</organism>
<reference evidence="1" key="1">
    <citation type="journal article" date="2020" name="BMC Genomics">
        <title>Correction to: Identification and distribution of gene clusters required for synthesis of sphingolipid metabolism inhibitors in diverse species of the filamentous fungus Fusarium.</title>
        <authorList>
            <person name="Kim H.S."/>
            <person name="Lohmar J.M."/>
            <person name="Busman M."/>
            <person name="Brown D.W."/>
            <person name="Naumann T.A."/>
            <person name="Divon H.H."/>
            <person name="Lysoe E."/>
            <person name="Uhlig S."/>
            <person name="Proctor R.H."/>
        </authorList>
    </citation>
    <scope>NUCLEOTIDE SEQUENCE</scope>
    <source>
        <strain evidence="1">NRRL 20472</strain>
    </source>
</reference>
<evidence type="ECO:0008006" key="3">
    <source>
        <dbReference type="Google" id="ProtNLM"/>
    </source>
</evidence>
<reference evidence="1" key="2">
    <citation type="submission" date="2020-05" db="EMBL/GenBank/DDBJ databases">
        <authorList>
            <person name="Kim H.-S."/>
            <person name="Proctor R.H."/>
            <person name="Brown D.W."/>
        </authorList>
    </citation>
    <scope>NUCLEOTIDE SEQUENCE</scope>
    <source>
        <strain evidence="1">NRRL 20472</strain>
    </source>
</reference>
<comment type="caution">
    <text evidence="1">The sequence shown here is derived from an EMBL/GenBank/DDBJ whole genome shotgun (WGS) entry which is preliminary data.</text>
</comment>
<gene>
    <name evidence="1" type="ORF">FSARC_3889</name>
</gene>
<proteinExistence type="predicted"/>
<accession>A0A8H4U2N6</accession>
<dbReference type="AlphaFoldDB" id="A0A8H4U2N6"/>
<evidence type="ECO:0000313" key="2">
    <source>
        <dbReference type="Proteomes" id="UP000622797"/>
    </source>
</evidence>
<dbReference type="OrthoDB" id="5275938at2759"/>
<dbReference type="EMBL" id="JABEXW010000187">
    <property type="protein sequence ID" value="KAF4968760.1"/>
    <property type="molecule type" value="Genomic_DNA"/>
</dbReference>
<name>A0A8H4U2N6_9HYPO</name>
<dbReference type="Gene3D" id="3.30.710.10">
    <property type="entry name" value="Potassium Channel Kv1.1, Chain A"/>
    <property type="match status" value="1"/>
</dbReference>
<dbReference type="Proteomes" id="UP000622797">
    <property type="component" value="Unassembled WGS sequence"/>
</dbReference>
<sequence>MCSVVDDPFADQGNADAPGSQLARYAWSNVNVDVAWPLLENIVPQGDLILAVGPSRKLFAMASSFLCEISPVFAVMLGPNFEEGKSNLYTSFPKDIMYLIFELEEGHRLRNTKVGDPGMVLELPDDDAQALCNTIRVLYGADPLAKDYEPADIQKIAIIVDKYDMVSRFTFASTFWFAKYAWADDPEETWQLTTAAYWLECPDAFFAFSKKLIKQMQVSHLGCVEGMPDGVFGLRLCLAIEEHRVRKLIHNSKQRGLCLYCFKRAQVGFTSRVEGCKHRKYH</sequence>
<dbReference type="InterPro" id="IPR011333">
    <property type="entry name" value="SKP1/BTB/POZ_sf"/>
</dbReference>
<keyword evidence="2" id="KW-1185">Reference proteome</keyword>